<keyword evidence="10 12" id="KW-0408">Iron</keyword>
<dbReference type="InterPro" id="IPR048641">
    <property type="entry name" value="RlmN_N"/>
</dbReference>
<dbReference type="SFLD" id="SFLDS00029">
    <property type="entry name" value="Radical_SAM"/>
    <property type="match status" value="1"/>
</dbReference>
<evidence type="ECO:0000259" key="13">
    <source>
        <dbReference type="PROSITE" id="PS51918"/>
    </source>
</evidence>
<evidence type="ECO:0000256" key="4">
    <source>
        <dbReference type="ARBA" id="ARBA00022552"/>
    </source>
</evidence>
<keyword evidence="12" id="KW-1015">Disulfide bond</keyword>
<feature type="binding site" evidence="12">
    <location>
        <position position="114"/>
    </location>
    <ligand>
        <name>[4Fe-4S] cluster</name>
        <dbReference type="ChEBI" id="CHEBI:49883"/>
        <note>4Fe-4S-S-AdoMet</note>
    </ligand>
</feature>
<dbReference type="PIRSF" id="PIRSF006004">
    <property type="entry name" value="CHP00048"/>
    <property type="match status" value="1"/>
</dbReference>
<dbReference type="InterPro" id="IPR007197">
    <property type="entry name" value="rSAM"/>
</dbReference>
<dbReference type="RefSeq" id="WP_180498783.1">
    <property type="nucleotide sequence ID" value="NZ_CAIJCS010000014.1"/>
</dbReference>
<dbReference type="GO" id="GO:0046872">
    <property type="term" value="F:metal ion binding"/>
    <property type="evidence" value="ECO:0007669"/>
    <property type="project" value="UniProtKB-KW"/>
</dbReference>
<comment type="catalytic activity">
    <reaction evidence="12">
        <text>adenosine(2503) in 23S rRNA + 2 reduced [2Fe-2S]-[ferredoxin] + 2 S-adenosyl-L-methionine = 2-methyladenosine(2503) in 23S rRNA + 5'-deoxyadenosine + L-methionine + 2 oxidized [2Fe-2S]-[ferredoxin] + S-adenosyl-L-homocysteine</text>
        <dbReference type="Rhea" id="RHEA:42916"/>
        <dbReference type="Rhea" id="RHEA-COMP:10000"/>
        <dbReference type="Rhea" id="RHEA-COMP:10001"/>
        <dbReference type="Rhea" id="RHEA-COMP:10152"/>
        <dbReference type="Rhea" id="RHEA-COMP:10282"/>
        <dbReference type="ChEBI" id="CHEBI:17319"/>
        <dbReference type="ChEBI" id="CHEBI:33737"/>
        <dbReference type="ChEBI" id="CHEBI:33738"/>
        <dbReference type="ChEBI" id="CHEBI:57844"/>
        <dbReference type="ChEBI" id="CHEBI:57856"/>
        <dbReference type="ChEBI" id="CHEBI:59789"/>
        <dbReference type="ChEBI" id="CHEBI:74411"/>
        <dbReference type="ChEBI" id="CHEBI:74497"/>
        <dbReference type="EC" id="2.1.1.192"/>
    </reaction>
</comment>
<keyword evidence="6 12" id="KW-0808">Transferase</keyword>
<evidence type="ECO:0000256" key="1">
    <source>
        <dbReference type="ARBA" id="ARBA00004496"/>
    </source>
</evidence>
<keyword evidence="11 12" id="KW-0411">Iron-sulfur</keyword>
<evidence type="ECO:0000256" key="12">
    <source>
        <dbReference type="HAMAP-Rule" id="MF_01849"/>
    </source>
</evidence>
<feature type="binding site" evidence="12">
    <location>
        <position position="186"/>
    </location>
    <ligand>
        <name>S-adenosyl-L-methionine</name>
        <dbReference type="ChEBI" id="CHEBI:59789"/>
    </ligand>
</feature>
<dbReference type="InterPro" id="IPR040072">
    <property type="entry name" value="Methyltransferase_A"/>
</dbReference>
<reference evidence="14 15" key="1">
    <citation type="submission" date="2020-06" db="EMBL/GenBank/DDBJ databases">
        <authorList>
            <person name="Criscuolo A."/>
        </authorList>
    </citation>
    <scope>NUCLEOTIDE SEQUENCE [LARGE SCALE GENOMIC DNA]</scope>
    <source>
        <strain evidence="14">1804121828</strain>
    </source>
</reference>
<keyword evidence="4 12" id="KW-0698">rRNA processing</keyword>
<proteinExistence type="inferred from homology"/>
<evidence type="ECO:0000256" key="2">
    <source>
        <dbReference type="ARBA" id="ARBA00022485"/>
    </source>
</evidence>
<feature type="active site" description="Proton acceptor" evidence="12">
    <location>
        <position position="87"/>
    </location>
</feature>
<evidence type="ECO:0000256" key="7">
    <source>
        <dbReference type="ARBA" id="ARBA00022691"/>
    </source>
</evidence>
<dbReference type="FunFam" id="3.20.20.70:FF:000014">
    <property type="entry name" value="Probable dual-specificity RNA methyltransferase RlmN"/>
    <property type="match status" value="1"/>
</dbReference>
<organism evidence="14 15">
    <name type="scientific">Aedoeadaptatus nemausensis</name>
    <dbReference type="NCBI Taxonomy" id="2582829"/>
    <lineage>
        <taxon>Bacteria</taxon>
        <taxon>Bacillati</taxon>
        <taxon>Bacillota</taxon>
        <taxon>Tissierellia</taxon>
        <taxon>Tissierellales</taxon>
        <taxon>Peptoniphilaceae</taxon>
        <taxon>Aedoeadaptatus</taxon>
    </lineage>
</organism>
<feature type="binding site" evidence="12">
    <location>
        <position position="111"/>
    </location>
    <ligand>
        <name>[4Fe-4S] cluster</name>
        <dbReference type="ChEBI" id="CHEBI:49883"/>
        <note>4Fe-4S-S-AdoMet</note>
    </ligand>
</feature>
<keyword evidence="9 12" id="KW-0479">Metal-binding</keyword>
<dbReference type="SFLD" id="SFLDG01062">
    <property type="entry name" value="methyltransferase_(Class_A)"/>
    <property type="match status" value="1"/>
</dbReference>
<dbReference type="PANTHER" id="PTHR30544">
    <property type="entry name" value="23S RRNA METHYLTRANSFERASE"/>
    <property type="match status" value="1"/>
</dbReference>
<evidence type="ECO:0000313" key="14">
    <source>
        <dbReference type="EMBL" id="CAC9924884.1"/>
    </source>
</evidence>
<dbReference type="Gene3D" id="1.10.150.530">
    <property type="match status" value="1"/>
</dbReference>
<feature type="active site" description="S-methylcysteine intermediate" evidence="12">
    <location>
        <position position="328"/>
    </location>
</feature>
<dbReference type="SFLD" id="SFLDF00275">
    <property type="entry name" value="adenosine_C2_methyltransferase"/>
    <property type="match status" value="1"/>
</dbReference>
<dbReference type="Pfam" id="PF21016">
    <property type="entry name" value="RlmN_N"/>
    <property type="match status" value="1"/>
</dbReference>
<feature type="binding site" evidence="12">
    <location>
        <begin position="154"/>
        <end position="155"/>
    </location>
    <ligand>
        <name>S-adenosyl-L-methionine</name>
        <dbReference type="ChEBI" id="CHEBI:59789"/>
    </ligand>
</feature>
<dbReference type="GO" id="GO:0030488">
    <property type="term" value="P:tRNA methylation"/>
    <property type="evidence" value="ECO:0007669"/>
    <property type="project" value="UniProtKB-UniRule"/>
</dbReference>
<dbReference type="AlphaFoldDB" id="A0A6V6XZL7"/>
<protein>
    <recommendedName>
        <fullName evidence="12">Probable dual-specificity RNA methyltransferase RlmN</fullName>
        <ecNumber evidence="12">2.1.1.192</ecNumber>
    </recommendedName>
    <alternativeName>
        <fullName evidence="12">23S rRNA (adenine(2503)-C(2))-methyltransferase</fullName>
    </alternativeName>
    <alternativeName>
        <fullName evidence="12">23S rRNA m2A2503 methyltransferase</fullName>
    </alternativeName>
    <alternativeName>
        <fullName evidence="12">Ribosomal RNA large subunit methyltransferase N</fullName>
    </alternativeName>
    <alternativeName>
        <fullName evidence="12">tRNA (adenine(37)-C(2))-methyltransferase</fullName>
    </alternativeName>
    <alternativeName>
        <fullName evidence="12">tRNA m2A37 methyltransferase</fullName>
    </alternativeName>
</protein>
<evidence type="ECO:0000256" key="8">
    <source>
        <dbReference type="ARBA" id="ARBA00022694"/>
    </source>
</evidence>
<evidence type="ECO:0000256" key="6">
    <source>
        <dbReference type="ARBA" id="ARBA00022679"/>
    </source>
</evidence>
<dbReference type="GO" id="GO:0005737">
    <property type="term" value="C:cytoplasm"/>
    <property type="evidence" value="ECO:0007669"/>
    <property type="project" value="UniProtKB-SubCell"/>
</dbReference>
<dbReference type="Proteomes" id="UP000586454">
    <property type="component" value="Unassembled WGS sequence"/>
</dbReference>
<accession>A0A6V6XZL7</accession>
<dbReference type="SUPFAM" id="SSF102114">
    <property type="entry name" value="Radical SAM enzymes"/>
    <property type="match status" value="1"/>
</dbReference>
<keyword evidence="8 12" id="KW-0819">tRNA processing</keyword>
<keyword evidence="7 12" id="KW-0949">S-adenosyl-L-methionine</keyword>
<dbReference type="InterPro" id="IPR004383">
    <property type="entry name" value="rRNA_lsu_MTrfase_RlmN/Cfr"/>
</dbReference>
<comment type="cofactor">
    <cofactor evidence="12">
        <name>[4Fe-4S] cluster</name>
        <dbReference type="ChEBI" id="CHEBI:49883"/>
    </cofactor>
    <text evidence="12">Binds 1 [4Fe-4S] cluster. The cluster is coordinated with 3 cysteines and an exchangeable S-adenosyl-L-methionine.</text>
</comment>
<dbReference type="PANTHER" id="PTHR30544:SF5">
    <property type="entry name" value="RADICAL SAM CORE DOMAIN-CONTAINING PROTEIN"/>
    <property type="match status" value="1"/>
</dbReference>
<dbReference type="EC" id="2.1.1.192" evidence="12"/>
<comment type="function">
    <text evidence="12">Specifically methylates position 2 of adenine 2503 in 23S rRNA and position 2 of adenine 37 in tRNAs.</text>
</comment>
<feature type="binding site" evidence="12">
    <location>
        <position position="107"/>
    </location>
    <ligand>
        <name>[4Fe-4S] cluster</name>
        <dbReference type="ChEBI" id="CHEBI:49883"/>
        <note>4Fe-4S-S-AdoMet</note>
    </ligand>
</feature>
<comment type="similarity">
    <text evidence="12">Belongs to the radical SAM superfamily. RlmN family.</text>
</comment>
<dbReference type="GO" id="GO:0070040">
    <property type="term" value="F:rRNA (adenine(2503)-C2-)-methyltransferase activity"/>
    <property type="evidence" value="ECO:0007669"/>
    <property type="project" value="UniProtKB-UniRule"/>
</dbReference>
<evidence type="ECO:0000256" key="10">
    <source>
        <dbReference type="ARBA" id="ARBA00023004"/>
    </source>
</evidence>
<keyword evidence="2 12" id="KW-0004">4Fe-4S</keyword>
<feature type="binding site" evidence="12">
    <location>
        <begin position="209"/>
        <end position="211"/>
    </location>
    <ligand>
        <name>S-adenosyl-L-methionine</name>
        <dbReference type="ChEBI" id="CHEBI:59789"/>
    </ligand>
</feature>
<evidence type="ECO:0000313" key="15">
    <source>
        <dbReference type="Proteomes" id="UP000586454"/>
    </source>
</evidence>
<dbReference type="InterPro" id="IPR058240">
    <property type="entry name" value="rSAM_sf"/>
</dbReference>
<gene>
    <name evidence="12" type="primary">rlmN</name>
    <name evidence="14" type="ORF">PEPNEM18_00437</name>
</gene>
<dbReference type="Gene3D" id="3.20.20.70">
    <property type="entry name" value="Aldolase class I"/>
    <property type="match status" value="1"/>
</dbReference>
<keyword evidence="15" id="KW-1185">Reference proteome</keyword>
<keyword evidence="3 12" id="KW-0963">Cytoplasm</keyword>
<evidence type="ECO:0000256" key="11">
    <source>
        <dbReference type="ARBA" id="ARBA00023014"/>
    </source>
</evidence>
<dbReference type="GO" id="GO:0002935">
    <property type="term" value="F:tRNA (adenine(37)-C2)-methyltransferase activity"/>
    <property type="evidence" value="ECO:0007669"/>
    <property type="project" value="UniProtKB-UniRule"/>
</dbReference>
<dbReference type="InterPro" id="IPR027492">
    <property type="entry name" value="RNA_MTrfase_RlmN"/>
</dbReference>
<dbReference type="GO" id="GO:0000049">
    <property type="term" value="F:tRNA binding"/>
    <property type="evidence" value="ECO:0007669"/>
    <property type="project" value="UniProtKB-UniRule"/>
</dbReference>
<dbReference type="NCBIfam" id="TIGR00048">
    <property type="entry name" value="rRNA_mod_RlmN"/>
    <property type="match status" value="1"/>
</dbReference>
<evidence type="ECO:0000256" key="3">
    <source>
        <dbReference type="ARBA" id="ARBA00022490"/>
    </source>
</evidence>
<dbReference type="EMBL" id="CAIJCS010000014">
    <property type="protein sequence ID" value="CAC9924884.1"/>
    <property type="molecule type" value="Genomic_DNA"/>
</dbReference>
<evidence type="ECO:0000256" key="5">
    <source>
        <dbReference type="ARBA" id="ARBA00022603"/>
    </source>
</evidence>
<comment type="catalytic activity">
    <reaction evidence="12">
        <text>adenosine(37) in tRNA + 2 reduced [2Fe-2S]-[ferredoxin] + 2 S-adenosyl-L-methionine = 2-methyladenosine(37) in tRNA + 5'-deoxyadenosine + L-methionine + 2 oxidized [2Fe-2S]-[ferredoxin] + S-adenosyl-L-homocysteine</text>
        <dbReference type="Rhea" id="RHEA:43332"/>
        <dbReference type="Rhea" id="RHEA-COMP:10000"/>
        <dbReference type="Rhea" id="RHEA-COMP:10001"/>
        <dbReference type="Rhea" id="RHEA-COMP:10162"/>
        <dbReference type="Rhea" id="RHEA-COMP:10485"/>
        <dbReference type="ChEBI" id="CHEBI:17319"/>
        <dbReference type="ChEBI" id="CHEBI:33737"/>
        <dbReference type="ChEBI" id="CHEBI:33738"/>
        <dbReference type="ChEBI" id="CHEBI:57844"/>
        <dbReference type="ChEBI" id="CHEBI:57856"/>
        <dbReference type="ChEBI" id="CHEBI:59789"/>
        <dbReference type="ChEBI" id="CHEBI:74411"/>
        <dbReference type="ChEBI" id="CHEBI:74497"/>
        <dbReference type="EC" id="2.1.1.192"/>
    </reaction>
</comment>
<comment type="caution">
    <text evidence="12">Lacks conserved residue(s) required for the propagation of feature annotation.</text>
</comment>
<dbReference type="GO" id="GO:0070475">
    <property type="term" value="P:rRNA base methylation"/>
    <property type="evidence" value="ECO:0007669"/>
    <property type="project" value="UniProtKB-UniRule"/>
</dbReference>
<comment type="subcellular location">
    <subcellularLocation>
        <location evidence="1 12">Cytoplasm</location>
    </subcellularLocation>
</comment>
<dbReference type="Pfam" id="PF04055">
    <property type="entry name" value="Radical_SAM"/>
    <property type="match status" value="1"/>
</dbReference>
<comment type="miscellaneous">
    <text evidence="12">Reaction proceeds by a ping-pong mechanism involving intermediate methylation of a conserved cysteine residue.</text>
</comment>
<dbReference type="GO" id="GO:0051539">
    <property type="term" value="F:4 iron, 4 sulfur cluster binding"/>
    <property type="evidence" value="ECO:0007669"/>
    <property type="project" value="UniProtKB-UniRule"/>
</dbReference>
<evidence type="ECO:0000256" key="9">
    <source>
        <dbReference type="ARBA" id="ARBA00022723"/>
    </source>
</evidence>
<dbReference type="HAMAP" id="MF_01849">
    <property type="entry name" value="RNA_methyltr_RlmN"/>
    <property type="match status" value="1"/>
</dbReference>
<feature type="domain" description="Radical SAM core" evidence="13">
    <location>
        <begin position="93"/>
        <end position="323"/>
    </location>
</feature>
<dbReference type="PROSITE" id="PS51918">
    <property type="entry name" value="RADICAL_SAM"/>
    <property type="match status" value="1"/>
</dbReference>
<dbReference type="GO" id="GO:0019843">
    <property type="term" value="F:rRNA binding"/>
    <property type="evidence" value="ECO:0007669"/>
    <property type="project" value="UniProtKB-UniRule"/>
</dbReference>
<comment type="caution">
    <text evidence="14">The sequence shown here is derived from an EMBL/GenBank/DDBJ whole genome shotgun (WGS) entry which is preliminary data.</text>
</comment>
<dbReference type="InterPro" id="IPR013785">
    <property type="entry name" value="Aldolase_TIM"/>
</dbReference>
<feature type="binding site" evidence="12">
    <location>
        <position position="285"/>
    </location>
    <ligand>
        <name>S-adenosyl-L-methionine</name>
        <dbReference type="ChEBI" id="CHEBI:59789"/>
    </ligand>
</feature>
<keyword evidence="5 12" id="KW-0489">Methyltransferase</keyword>
<name>A0A6V6XZL7_9FIRM</name>
<sequence length="341" mass="39322">MHWMEMTPDELKEYMESLGEKSFRGTQLFEGIHNHRKSLREMSNISKAIIEKLPDELDGIQIVKRLSSKIDDTKKYLYRLSDDEIIEDVLMKYHHGYSLCVSTQVGCRMGCKFCVSTLNGKIRNLRPYEMLSQIYEVERAEGVSISNIILMGSGEPFDNSDNVFRFLHLLHDPKGKNMSYRNMTISTCGLIEGIERLIEEDIPVNLAISLHETEQKDREALMPIAKRYSLADLFAVLHRYDRETGQRVTLEYTLIEGKNDTMKNVEELADWTKGMRCHVNLIPLNSTSHFDHTKPDRSHILRFQRELSQRGVSCTIRRELGSDIQASCGQLKAGTTIEETR</sequence>